<dbReference type="EMBL" id="QGKX02000996">
    <property type="protein sequence ID" value="KAF3554065.1"/>
    <property type="molecule type" value="Genomic_DNA"/>
</dbReference>
<evidence type="ECO:0000256" key="1">
    <source>
        <dbReference type="SAM" id="Phobius"/>
    </source>
</evidence>
<sequence length="319" mass="35671">MSVDARLWFVCVYCKGGIVVVILPIVWTTVDRFFEVIVDRFRTVDRCGGVNFDHCRVLDLTCRSMSVRHNWLVCMLHTAPTVDKKALPSNREEFQFSLISKTWKSTRTGASFECELVHPLNVNWWSLVLELSIGGGLSLSIDGLLSLPIDVDINRAERMCVSCCELLVSHDPHGIARCSRLCRCRRSMLWKGCRSVLVEVRRSISKSGVDQHQCDVPKPIELSTSKSRSCSFSCFTTCQKLSSKMAFTWSPFSSCIRTKVATMSCGSVSIDVRDEVSIDAGWKISVDGRVALVDCGERVSIDEICVWVVGTGIHTVEIC</sequence>
<keyword evidence="1" id="KW-1133">Transmembrane helix</keyword>
<evidence type="ECO:0000313" key="2">
    <source>
        <dbReference type="EMBL" id="KAF3554065.1"/>
    </source>
</evidence>
<name>A0A8S9QXN3_BRACR</name>
<evidence type="ECO:0000313" key="3">
    <source>
        <dbReference type="Proteomes" id="UP000712600"/>
    </source>
</evidence>
<keyword evidence="1" id="KW-0812">Transmembrane</keyword>
<organism evidence="2 3">
    <name type="scientific">Brassica cretica</name>
    <name type="common">Mustard</name>
    <dbReference type="NCBI Taxonomy" id="69181"/>
    <lineage>
        <taxon>Eukaryota</taxon>
        <taxon>Viridiplantae</taxon>
        <taxon>Streptophyta</taxon>
        <taxon>Embryophyta</taxon>
        <taxon>Tracheophyta</taxon>
        <taxon>Spermatophyta</taxon>
        <taxon>Magnoliopsida</taxon>
        <taxon>eudicotyledons</taxon>
        <taxon>Gunneridae</taxon>
        <taxon>Pentapetalae</taxon>
        <taxon>rosids</taxon>
        <taxon>malvids</taxon>
        <taxon>Brassicales</taxon>
        <taxon>Brassicaceae</taxon>
        <taxon>Brassiceae</taxon>
        <taxon>Brassica</taxon>
    </lineage>
</organism>
<dbReference type="AlphaFoldDB" id="A0A8S9QXN3"/>
<comment type="caution">
    <text evidence="2">The sequence shown here is derived from an EMBL/GenBank/DDBJ whole genome shotgun (WGS) entry which is preliminary data.</text>
</comment>
<keyword evidence="1" id="KW-0472">Membrane</keyword>
<gene>
    <name evidence="2" type="ORF">F2Q69_00016556</name>
</gene>
<reference evidence="2" key="1">
    <citation type="submission" date="2019-12" db="EMBL/GenBank/DDBJ databases">
        <title>Genome sequencing and annotation of Brassica cretica.</title>
        <authorList>
            <person name="Studholme D.J."/>
            <person name="Sarris P."/>
        </authorList>
    </citation>
    <scope>NUCLEOTIDE SEQUENCE</scope>
    <source>
        <strain evidence="2">PFS-109/04</strain>
        <tissue evidence="2">Leaf</tissue>
    </source>
</reference>
<protein>
    <submittedName>
        <fullName evidence="2">Uncharacterized protein</fullName>
    </submittedName>
</protein>
<feature type="transmembrane region" description="Helical" evidence="1">
    <location>
        <begin position="7"/>
        <end position="27"/>
    </location>
</feature>
<proteinExistence type="predicted"/>
<dbReference type="Proteomes" id="UP000712600">
    <property type="component" value="Unassembled WGS sequence"/>
</dbReference>
<accession>A0A8S9QXN3</accession>